<gene>
    <name evidence="1" type="ORF">RH061_21895</name>
</gene>
<name>A0ABY9VP53_9BACI</name>
<evidence type="ECO:0008006" key="3">
    <source>
        <dbReference type="Google" id="ProtNLM"/>
    </source>
</evidence>
<protein>
    <recommendedName>
        <fullName evidence="3">Lipoprotein</fullName>
    </recommendedName>
</protein>
<organism evidence="1 2">
    <name type="scientific">Mesobacillus jeotgali</name>
    <dbReference type="NCBI Taxonomy" id="129985"/>
    <lineage>
        <taxon>Bacteria</taxon>
        <taxon>Bacillati</taxon>
        <taxon>Bacillota</taxon>
        <taxon>Bacilli</taxon>
        <taxon>Bacillales</taxon>
        <taxon>Bacillaceae</taxon>
        <taxon>Mesobacillus</taxon>
    </lineage>
</organism>
<dbReference type="RefSeq" id="WP_311072871.1">
    <property type="nucleotide sequence ID" value="NZ_CP134494.1"/>
</dbReference>
<evidence type="ECO:0000313" key="2">
    <source>
        <dbReference type="Proteomes" id="UP001303324"/>
    </source>
</evidence>
<sequence>MKKWIKLSAAIFFVIMGGAGCMSSESIVLAKLEEKYNQKFSIEGVKEGSKAFAQMYGKDKLTVHPEGNPEAVFLAQEDKDDKEVVNDNYVLAKWAEELKAKLADQIEKELPPGTPYKVLLRIAPDKYDKSMVNMSFDEYLEKSDQDFSVVLKAGIKTEGKPEVSQFNENIYNLYNLMKSVGTERYTVSVGFVDNSEDISDYIRTSLVNNIAWSNLKAKVYGEVNVDYRFDPENNSGMVDESLVLTGPERIAVNYQPFGE</sequence>
<dbReference type="PROSITE" id="PS51257">
    <property type="entry name" value="PROKAR_LIPOPROTEIN"/>
    <property type="match status" value="1"/>
</dbReference>
<dbReference type="EMBL" id="CP134494">
    <property type="protein sequence ID" value="WNF22771.1"/>
    <property type="molecule type" value="Genomic_DNA"/>
</dbReference>
<proteinExistence type="predicted"/>
<reference evidence="1 2" key="1">
    <citation type="submission" date="2023-09" db="EMBL/GenBank/DDBJ databases">
        <title>Microbial mechanism of fulvic acid promoting antimony reduction mineralization in rice fields.</title>
        <authorList>
            <person name="Chen G."/>
            <person name="Lan J."/>
        </authorList>
    </citation>
    <scope>NUCLEOTIDE SEQUENCE [LARGE SCALE GENOMIC DNA]</scope>
    <source>
        <strain evidence="1 2">PS1</strain>
    </source>
</reference>
<accession>A0ABY9VP53</accession>
<evidence type="ECO:0000313" key="1">
    <source>
        <dbReference type="EMBL" id="WNF22771.1"/>
    </source>
</evidence>
<keyword evidence="2" id="KW-1185">Reference proteome</keyword>
<dbReference type="Proteomes" id="UP001303324">
    <property type="component" value="Chromosome"/>
</dbReference>